<accession>A0A8S1YB68</accession>
<dbReference type="AlphaFoldDB" id="A0A8S1YB68"/>
<dbReference type="PANTHER" id="PTHR33706">
    <property type="entry name" value="MORN VARIANT REPEAT PROTEIN"/>
    <property type="match status" value="1"/>
</dbReference>
<dbReference type="PANTHER" id="PTHR33706:SF1">
    <property type="entry name" value="TPR REPEAT PROTEIN"/>
    <property type="match status" value="1"/>
</dbReference>
<dbReference type="Proteomes" id="UP000683925">
    <property type="component" value="Unassembled WGS sequence"/>
</dbReference>
<evidence type="ECO:0000313" key="1">
    <source>
        <dbReference type="EMBL" id="CAD8211000.1"/>
    </source>
</evidence>
<evidence type="ECO:0000313" key="2">
    <source>
        <dbReference type="Proteomes" id="UP000683925"/>
    </source>
</evidence>
<comment type="caution">
    <text evidence="1">The sequence shown here is derived from an EMBL/GenBank/DDBJ whole genome shotgun (WGS) entry which is preliminary data.</text>
</comment>
<sequence length="250" mass="29201">MEYYFGRKQIDLLRGGGQYDDQGNQNDNWICIDDDWMKYEREITCNGNFKNGIKIGKWNIILEETLIIGGSFDESGFKHGDWVCVHNDWNKLSREVNLKGQFVKGQKIAIWNIIEGNTVLGGGEFDENGRKNGKWVELCDDWRKLQHLNWQNRNVKFTGQYKNGIKIGKCNIFVNEEANDRLLGGGEFDDYGMKEKIWVELCKDWMDIKQINGEYKKSKKFGKCDIIENGNLFIGSGSYKLKWYEGWQMD</sequence>
<gene>
    <name evidence="1" type="ORF">POCTA_138.1.T1520141</name>
</gene>
<organism evidence="1 2">
    <name type="scientific">Paramecium octaurelia</name>
    <dbReference type="NCBI Taxonomy" id="43137"/>
    <lineage>
        <taxon>Eukaryota</taxon>
        <taxon>Sar</taxon>
        <taxon>Alveolata</taxon>
        <taxon>Ciliophora</taxon>
        <taxon>Intramacronucleata</taxon>
        <taxon>Oligohymenophorea</taxon>
        <taxon>Peniculida</taxon>
        <taxon>Parameciidae</taxon>
        <taxon>Paramecium</taxon>
    </lineage>
</organism>
<reference evidence="1" key="1">
    <citation type="submission" date="2021-01" db="EMBL/GenBank/DDBJ databases">
        <authorList>
            <consortium name="Genoscope - CEA"/>
            <person name="William W."/>
        </authorList>
    </citation>
    <scope>NUCLEOTIDE SEQUENCE</scope>
</reference>
<protein>
    <submittedName>
        <fullName evidence="1">Uncharacterized protein</fullName>
    </submittedName>
</protein>
<dbReference type="EMBL" id="CAJJDP010000154">
    <property type="protein sequence ID" value="CAD8211000.1"/>
    <property type="molecule type" value="Genomic_DNA"/>
</dbReference>
<proteinExistence type="predicted"/>
<name>A0A8S1YB68_PAROT</name>
<keyword evidence="2" id="KW-1185">Reference proteome</keyword>